<dbReference type="Proteomes" id="UP001059859">
    <property type="component" value="Chromosome"/>
</dbReference>
<sequence length="86" mass="9835">MDEYVIVVETGYKMASAAHRVTFTEPMGRREATQIFLDLMDGQREDLLPSRTNSLILEVSPIEFLQVHRAMGGSMVLDRVTLTRRH</sequence>
<protein>
    <submittedName>
        <fullName evidence="1">Uncharacterized protein</fullName>
    </submittedName>
</protein>
<organism evidence="1 2">
    <name type="scientific">Arthrobacter zhaoxinii</name>
    <dbReference type="NCBI Taxonomy" id="2964616"/>
    <lineage>
        <taxon>Bacteria</taxon>
        <taxon>Bacillati</taxon>
        <taxon>Actinomycetota</taxon>
        <taxon>Actinomycetes</taxon>
        <taxon>Micrococcales</taxon>
        <taxon>Micrococcaceae</taxon>
        <taxon>Arthrobacter</taxon>
    </lineage>
</organism>
<evidence type="ECO:0000313" key="2">
    <source>
        <dbReference type="Proteomes" id="UP001059859"/>
    </source>
</evidence>
<proteinExistence type="predicted"/>
<dbReference type="RefSeq" id="WP_255791479.1">
    <property type="nucleotide sequence ID" value="NZ_CP104275.1"/>
</dbReference>
<dbReference type="EMBL" id="CP104275">
    <property type="protein sequence ID" value="UWX97305.1"/>
    <property type="molecule type" value="Genomic_DNA"/>
</dbReference>
<gene>
    <name evidence="1" type="ORF">N2K95_00950</name>
</gene>
<evidence type="ECO:0000313" key="1">
    <source>
        <dbReference type="EMBL" id="UWX97305.1"/>
    </source>
</evidence>
<reference evidence="1" key="1">
    <citation type="submission" date="2022-09" db="EMBL/GenBank/DDBJ databases">
        <title>Novel species in genus Arthrobacter.</title>
        <authorList>
            <person name="Liu Y."/>
        </authorList>
    </citation>
    <scope>NUCLEOTIDE SEQUENCE</scope>
    <source>
        <strain evidence="1">Zg-Y815</strain>
    </source>
</reference>
<keyword evidence="2" id="KW-1185">Reference proteome</keyword>
<accession>A0ABY5YUI7</accession>
<name>A0ABY5YUI7_9MICC</name>